<comment type="similarity">
    <text evidence="1">Belongs to the methyltransferase superfamily.</text>
</comment>
<proteinExistence type="inferred from homology"/>
<feature type="region of interest" description="Disordered" evidence="4">
    <location>
        <begin position="60"/>
        <end position="82"/>
    </location>
</feature>
<evidence type="ECO:0008006" key="7">
    <source>
        <dbReference type="Google" id="ProtNLM"/>
    </source>
</evidence>
<keyword evidence="2" id="KW-0489">Methyltransferase</keyword>
<dbReference type="EMBL" id="JAATIQ010000662">
    <property type="protein sequence ID" value="KAF4348902.1"/>
    <property type="molecule type" value="Genomic_DNA"/>
</dbReference>
<dbReference type="Proteomes" id="UP000583929">
    <property type="component" value="Unassembled WGS sequence"/>
</dbReference>
<evidence type="ECO:0000256" key="2">
    <source>
        <dbReference type="ARBA" id="ARBA00022603"/>
    </source>
</evidence>
<keyword evidence="3" id="KW-0808">Transferase</keyword>
<dbReference type="InterPro" id="IPR051419">
    <property type="entry name" value="Lys/N-term_MeTrsfase_sf"/>
</dbReference>
<reference evidence="5 6" key="1">
    <citation type="journal article" date="2020" name="bioRxiv">
        <title>Sequence and annotation of 42 cannabis genomes reveals extensive copy number variation in cannabinoid synthesis and pathogen resistance genes.</title>
        <authorList>
            <person name="Mckernan K.J."/>
            <person name="Helbert Y."/>
            <person name="Kane L.T."/>
            <person name="Ebling H."/>
            <person name="Zhang L."/>
            <person name="Liu B."/>
            <person name="Eaton Z."/>
            <person name="Mclaughlin S."/>
            <person name="Kingan S."/>
            <person name="Baybayan P."/>
            <person name="Concepcion G."/>
            <person name="Jordan M."/>
            <person name="Riva A."/>
            <person name="Barbazuk W."/>
            <person name="Harkins T."/>
        </authorList>
    </citation>
    <scope>NUCLEOTIDE SEQUENCE [LARGE SCALE GENOMIC DNA]</scope>
    <source>
        <strain evidence="6">cv. Jamaican Lion 4</strain>
        <tissue evidence="5">Leaf</tissue>
    </source>
</reference>
<dbReference type="AlphaFoldDB" id="A0A7J6DS16"/>
<dbReference type="Gene3D" id="3.40.50.150">
    <property type="entry name" value="Vaccinia Virus protein VP39"/>
    <property type="match status" value="1"/>
</dbReference>
<dbReference type="InterPro" id="IPR029063">
    <property type="entry name" value="SAM-dependent_MTases_sf"/>
</dbReference>
<evidence type="ECO:0000256" key="1">
    <source>
        <dbReference type="ARBA" id="ARBA00008361"/>
    </source>
</evidence>
<dbReference type="PANTHER" id="PTHR12176:SF76">
    <property type="entry name" value="S-ADENOSYL-L-METHIONINE-DEPENDENT METHYLTRANSFERASES SUPERFAMILY PROTEIN"/>
    <property type="match status" value="1"/>
</dbReference>
<gene>
    <name evidence="5" type="ORF">G4B88_002677</name>
</gene>
<name>A0A7J6DS16_CANSA</name>
<protein>
    <recommendedName>
        <fullName evidence="7">S-adenosyl-L-methionine-dependent methyltransferase</fullName>
    </recommendedName>
</protein>
<accession>A0A7J6DS16</accession>
<evidence type="ECO:0000256" key="4">
    <source>
        <dbReference type="SAM" id="MobiDB-lite"/>
    </source>
</evidence>
<evidence type="ECO:0000313" key="6">
    <source>
        <dbReference type="Proteomes" id="UP000583929"/>
    </source>
</evidence>
<dbReference type="FunFam" id="3.40.50.150:FF:000236">
    <property type="entry name" value="S-adenosyl-L-methionine-dependent methyltransferases superfamily protein"/>
    <property type="match status" value="1"/>
</dbReference>
<dbReference type="GO" id="GO:0008168">
    <property type="term" value="F:methyltransferase activity"/>
    <property type="evidence" value="ECO:0007669"/>
    <property type="project" value="UniProtKB-KW"/>
</dbReference>
<organism evidence="5 6">
    <name type="scientific">Cannabis sativa</name>
    <name type="common">Hemp</name>
    <name type="synonym">Marijuana</name>
    <dbReference type="NCBI Taxonomy" id="3483"/>
    <lineage>
        <taxon>Eukaryota</taxon>
        <taxon>Viridiplantae</taxon>
        <taxon>Streptophyta</taxon>
        <taxon>Embryophyta</taxon>
        <taxon>Tracheophyta</taxon>
        <taxon>Spermatophyta</taxon>
        <taxon>Magnoliopsida</taxon>
        <taxon>eudicotyledons</taxon>
        <taxon>Gunneridae</taxon>
        <taxon>Pentapetalae</taxon>
        <taxon>rosids</taxon>
        <taxon>fabids</taxon>
        <taxon>Rosales</taxon>
        <taxon>Cannabaceae</taxon>
        <taxon>Cannabis</taxon>
    </lineage>
</organism>
<keyword evidence="6" id="KW-1185">Reference proteome</keyword>
<dbReference type="PANTHER" id="PTHR12176">
    <property type="entry name" value="SAM-DEPENDENT METHYLTRANSFERASE SUPERFAMILY PROTEIN"/>
    <property type="match status" value="1"/>
</dbReference>
<dbReference type="PROSITE" id="PS51257">
    <property type="entry name" value="PROKAR_LIPOPROTEIN"/>
    <property type="match status" value="1"/>
</dbReference>
<evidence type="ECO:0000313" key="5">
    <source>
        <dbReference type="EMBL" id="KAF4348902.1"/>
    </source>
</evidence>
<dbReference type="SUPFAM" id="SSF53335">
    <property type="entry name" value="S-adenosyl-L-methionine-dependent methyltransferases"/>
    <property type="match status" value="1"/>
</dbReference>
<comment type="caution">
    <text evidence="5">The sequence shown here is derived from an EMBL/GenBank/DDBJ whole genome shotgun (WGS) entry which is preliminary data.</text>
</comment>
<evidence type="ECO:0000256" key="3">
    <source>
        <dbReference type="ARBA" id="ARBA00022679"/>
    </source>
</evidence>
<dbReference type="GO" id="GO:0032259">
    <property type="term" value="P:methylation"/>
    <property type="evidence" value="ECO:0007669"/>
    <property type="project" value="UniProtKB-KW"/>
</dbReference>
<sequence length="338" mass="37542">MALLRNTTVLLNHHNYDGPFPWAVSSSSSSSSSSCFRVVCVNGSWRNTFPFPIFKSSTKRPPIPNVNSQKHQQPQQEEEDEEYQVLTSIKSNYNDIMILDTAKSRVLLLDSSYNVHSILYKHQKWTNSYWDEFASLPPIIPKGPIAILGLGGGTAAHLMLDLWPELQLEGWEIDQILIDKAREHFALSDLEKHTNAGGILTVHVGDAFSPSINVSGRYAGVIVDLFSNGEVLAQLQEVTTWSNLNNWLMPGGRIMVNCGGTSAPSENVLWMQNSTIKALSIAFPEQISWKKMGKENGANYLALTGPIPDLESWSTMVPEPLSNSVRQWKSCEGELGLN</sequence>